<dbReference type="Proteomes" id="UP001374584">
    <property type="component" value="Unassembled WGS sequence"/>
</dbReference>
<accession>A0AAN9LIT5</accession>
<proteinExistence type="predicted"/>
<gene>
    <name evidence="2" type="ORF">VNO80_26713</name>
</gene>
<keyword evidence="3" id="KW-1185">Reference proteome</keyword>
<evidence type="ECO:0000313" key="3">
    <source>
        <dbReference type="Proteomes" id="UP001374584"/>
    </source>
</evidence>
<protein>
    <submittedName>
        <fullName evidence="2">Uncharacterized protein</fullName>
    </submittedName>
</protein>
<dbReference type="AlphaFoldDB" id="A0AAN9LIT5"/>
<feature type="compositionally biased region" description="Low complexity" evidence="1">
    <location>
        <begin position="29"/>
        <end position="44"/>
    </location>
</feature>
<evidence type="ECO:0000313" key="2">
    <source>
        <dbReference type="EMBL" id="KAK7334944.1"/>
    </source>
</evidence>
<feature type="compositionally biased region" description="Basic and acidic residues" evidence="1">
    <location>
        <begin position="76"/>
        <end position="85"/>
    </location>
</feature>
<organism evidence="2 3">
    <name type="scientific">Phaseolus coccineus</name>
    <name type="common">Scarlet runner bean</name>
    <name type="synonym">Phaseolus multiflorus</name>
    <dbReference type="NCBI Taxonomy" id="3886"/>
    <lineage>
        <taxon>Eukaryota</taxon>
        <taxon>Viridiplantae</taxon>
        <taxon>Streptophyta</taxon>
        <taxon>Embryophyta</taxon>
        <taxon>Tracheophyta</taxon>
        <taxon>Spermatophyta</taxon>
        <taxon>Magnoliopsida</taxon>
        <taxon>eudicotyledons</taxon>
        <taxon>Gunneridae</taxon>
        <taxon>Pentapetalae</taxon>
        <taxon>rosids</taxon>
        <taxon>fabids</taxon>
        <taxon>Fabales</taxon>
        <taxon>Fabaceae</taxon>
        <taxon>Papilionoideae</taxon>
        <taxon>50 kb inversion clade</taxon>
        <taxon>NPAAA clade</taxon>
        <taxon>indigoferoid/millettioid clade</taxon>
        <taxon>Phaseoleae</taxon>
        <taxon>Phaseolus</taxon>
    </lineage>
</organism>
<dbReference type="EMBL" id="JAYMYR010000010">
    <property type="protein sequence ID" value="KAK7334944.1"/>
    <property type="molecule type" value="Genomic_DNA"/>
</dbReference>
<name>A0AAN9LIT5_PHACN</name>
<comment type="caution">
    <text evidence="2">The sequence shown here is derived from an EMBL/GenBank/DDBJ whole genome shotgun (WGS) entry which is preliminary data.</text>
</comment>
<reference evidence="2 3" key="1">
    <citation type="submission" date="2024-01" db="EMBL/GenBank/DDBJ databases">
        <title>The genomes of 5 underutilized Papilionoideae crops provide insights into root nodulation and disease resistanc.</title>
        <authorList>
            <person name="Jiang F."/>
        </authorList>
    </citation>
    <scope>NUCLEOTIDE SEQUENCE [LARGE SCALE GENOMIC DNA]</scope>
    <source>
        <strain evidence="2">JINMINGXINNONG_FW02</strain>
        <tissue evidence="2">Leaves</tissue>
    </source>
</reference>
<feature type="region of interest" description="Disordered" evidence="1">
    <location>
        <begin position="22"/>
        <end position="102"/>
    </location>
</feature>
<evidence type="ECO:0000256" key="1">
    <source>
        <dbReference type="SAM" id="MobiDB-lite"/>
    </source>
</evidence>
<feature type="compositionally biased region" description="Acidic residues" evidence="1">
    <location>
        <begin position="53"/>
        <end position="75"/>
    </location>
</feature>
<sequence length="102" mass="11487">MLRRTCYEEIFGHVLTLSKFKHTADTTFSSEPTASASKTTSTMAEDPFKNDEQHDDVDDQQLGDDFDVPIDDVEEEHGMSQHEDLGDAPEPPQVQIRSQFTA</sequence>